<evidence type="ECO:0000313" key="2">
    <source>
        <dbReference type="EMBL" id="QJD68203.1"/>
    </source>
</evidence>
<evidence type="ECO:0000256" key="1">
    <source>
        <dbReference type="SAM" id="SignalP"/>
    </source>
</evidence>
<dbReference type="Proteomes" id="UP000503498">
    <property type="component" value="Chromosome"/>
</dbReference>
<protein>
    <recommendedName>
        <fullName evidence="4">Secreted protein</fullName>
    </recommendedName>
</protein>
<feature type="chain" id="PRO_5031270829" description="Secreted protein" evidence="1">
    <location>
        <begin position="27"/>
        <end position="173"/>
    </location>
</feature>
<reference evidence="2 3" key="1">
    <citation type="submission" date="2020-04" db="EMBL/GenBank/DDBJ databases">
        <title>Genome-Wide Identification of 5-Methylcytosine Sites in Bacterial Genomes By High-Throughput Sequencing of MspJI Restriction Fragments.</title>
        <authorList>
            <person name="Wu V."/>
        </authorList>
    </citation>
    <scope>NUCLEOTIDE SEQUENCE [LARGE SCALE GENOMIC DNA]</scope>
    <source>
        <strain evidence="2 3">NEB122</strain>
    </source>
</reference>
<evidence type="ECO:0000313" key="3">
    <source>
        <dbReference type="Proteomes" id="UP000503498"/>
    </source>
</evidence>
<gene>
    <name evidence="2" type="ORF">HG421_11135</name>
</gene>
<proteinExistence type="predicted"/>
<reference evidence="2 3" key="2">
    <citation type="submission" date="2020-04" db="EMBL/GenBank/DDBJ databases">
        <authorList>
            <person name="Fomenkov A."/>
            <person name="Anton B.P."/>
            <person name="Roberts R.J."/>
        </authorList>
    </citation>
    <scope>NUCLEOTIDE SEQUENCE [LARGE SCALE GENOMIC DNA]</scope>
    <source>
        <strain evidence="2 3">NEB122</strain>
    </source>
</reference>
<accession>A0A7Z2ZHH8</accession>
<evidence type="ECO:0008006" key="4">
    <source>
        <dbReference type="Google" id="ProtNLM"/>
    </source>
</evidence>
<organism evidence="2 3">
    <name type="scientific">Xanthomonas campestris pv. badrii</name>
    <dbReference type="NCBI Taxonomy" id="149696"/>
    <lineage>
        <taxon>Bacteria</taxon>
        <taxon>Pseudomonadati</taxon>
        <taxon>Pseudomonadota</taxon>
        <taxon>Gammaproteobacteria</taxon>
        <taxon>Lysobacterales</taxon>
        <taxon>Lysobacteraceae</taxon>
        <taxon>Xanthomonas</taxon>
    </lineage>
</organism>
<name>A0A7Z2ZHH8_XANCA</name>
<sequence length="173" mass="19105">MSKDAMKTLLACTIATAIGVASTASAEQTNPNDLWPLQRQQLLTGTYIGKLSSYTQDCQTVSAELFLSMPTPSRDMQRYTLKTICIAGGQLNDPPRTITGFWDLDENSGSCLTLNFMDVNDPMVGPNIYGFAVEEDQLTSDHKHPIYLLAQDGNNCHSGRSPEYDDKVLRKVH</sequence>
<keyword evidence="1" id="KW-0732">Signal</keyword>
<dbReference type="RefSeq" id="WP_169706425.1">
    <property type="nucleotide sequence ID" value="NZ_CP051651.1"/>
</dbReference>
<dbReference type="AlphaFoldDB" id="A0A7Z2ZHH8"/>
<feature type="signal peptide" evidence="1">
    <location>
        <begin position="1"/>
        <end position="26"/>
    </location>
</feature>
<dbReference type="EMBL" id="CP051651">
    <property type="protein sequence ID" value="QJD68203.1"/>
    <property type="molecule type" value="Genomic_DNA"/>
</dbReference>